<keyword evidence="4" id="KW-1185">Reference proteome</keyword>
<dbReference type="InterPro" id="IPR036034">
    <property type="entry name" value="PDZ_sf"/>
</dbReference>
<dbReference type="SMART" id="SM00228">
    <property type="entry name" value="PDZ"/>
    <property type="match status" value="1"/>
</dbReference>
<feature type="transmembrane region" description="Helical" evidence="1">
    <location>
        <begin position="53"/>
        <end position="80"/>
    </location>
</feature>
<name>A0A6M0R8Z4_9CLOT</name>
<feature type="transmembrane region" description="Helical" evidence="1">
    <location>
        <begin position="187"/>
        <end position="208"/>
    </location>
</feature>
<proteinExistence type="predicted"/>
<keyword evidence="1" id="KW-0812">Transmembrane</keyword>
<dbReference type="AlphaFoldDB" id="A0A6M0R8Z4"/>
<dbReference type="Proteomes" id="UP000473885">
    <property type="component" value="Unassembled WGS sequence"/>
</dbReference>
<accession>A0A6M0R8Z4</accession>
<keyword evidence="1" id="KW-0472">Membrane</keyword>
<dbReference type="InterPro" id="IPR041489">
    <property type="entry name" value="PDZ_6"/>
</dbReference>
<feature type="transmembrane region" description="Helical" evidence="1">
    <location>
        <begin position="86"/>
        <end position="101"/>
    </location>
</feature>
<feature type="domain" description="PDZ" evidence="2">
    <location>
        <begin position="321"/>
        <end position="377"/>
    </location>
</feature>
<dbReference type="SUPFAM" id="SSF50156">
    <property type="entry name" value="PDZ domain-like"/>
    <property type="match status" value="1"/>
</dbReference>
<dbReference type="Pfam" id="PF17820">
    <property type="entry name" value="PDZ_6"/>
    <property type="match status" value="1"/>
</dbReference>
<sequence>MNILLHTLRTVAYALVEPYFAIILFLVALFLYRKNRRTCIMQKMIIGQKVNTPLELTISQIVMGIFGGVLASLIMSYLGIFFSEDSSIDLIFIVSLIFMFFNPRFICFSYSGAALGITSLIMSLLSKTLNLPVLDVLKIDIPSLMAMISILHFVEGILVMIDGNRGYIPVFTKRENKIIGGFAFQRYWILPIALFIMMNPETASNFLVLKQTMPRWWPILGTSFSKSILATAIITLLPFYGVVGYNGVTFTKARRQKVINSGLLIVFYSLLLFIFSQLAFRNIFFKVFVLIFAPIGHEGVIIIQKYLEAKGKPKYVSTEEGIMVLDVAKDSVANRMGIKSGDLLLEVNDKSINNEEDIVKSIEEMYGHITFKIKSGMGILKTVTHGRINSYDKLGIVFVPRAVPEQSTVIGVNDKKFKEILDKIKNKDKDE</sequence>
<dbReference type="Gene3D" id="2.30.42.10">
    <property type="match status" value="1"/>
</dbReference>
<evidence type="ECO:0000313" key="3">
    <source>
        <dbReference type="EMBL" id="NEZ46723.1"/>
    </source>
</evidence>
<dbReference type="EMBL" id="SXDP01000003">
    <property type="protein sequence ID" value="NEZ46723.1"/>
    <property type="molecule type" value="Genomic_DNA"/>
</dbReference>
<reference evidence="3 4" key="1">
    <citation type="submission" date="2019-04" db="EMBL/GenBank/DDBJ databases">
        <title>Genome sequencing of Clostridium botulinum Groups I-IV and Clostridium butyricum.</title>
        <authorList>
            <person name="Brunt J."/>
            <person name="Van Vliet A.H.M."/>
            <person name="Stringer S.C."/>
            <person name="Carter A.T."/>
            <person name="Peck M.W."/>
        </authorList>
    </citation>
    <scope>NUCLEOTIDE SEQUENCE [LARGE SCALE GENOMIC DNA]</scope>
    <source>
        <strain evidence="3 4">IFR 18/094</strain>
    </source>
</reference>
<dbReference type="OrthoDB" id="198399at2"/>
<dbReference type="RefSeq" id="WP_050606478.1">
    <property type="nucleotide sequence ID" value="NZ_CABKUB010000006.1"/>
</dbReference>
<dbReference type="InterPro" id="IPR001478">
    <property type="entry name" value="PDZ"/>
</dbReference>
<feature type="transmembrane region" description="Helical" evidence="1">
    <location>
        <begin position="258"/>
        <end position="277"/>
    </location>
</feature>
<evidence type="ECO:0000256" key="1">
    <source>
        <dbReference type="SAM" id="Phobius"/>
    </source>
</evidence>
<keyword evidence="1" id="KW-1133">Transmembrane helix</keyword>
<feature type="transmembrane region" description="Helical" evidence="1">
    <location>
        <begin position="228"/>
        <end position="246"/>
    </location>
</feature>
<evidence type="ECO:0000313" key="4">
    <source>
        <dbReference type="Proteomes" id="UP000473885"/>
    </source>
</evidence>
<comment type="caution">
    <text evidence="3">The sequence shown here is derived from an EMBL/GenBank/DDBJ whole genome shotgun (WGS) entry which is preliminary data.</text>
</comment>
<feature type="transmembrane region" description="Helical" evidence="1">
    <location>
        <begin position="141"/>
        <end position="161"/>
    </location>
</feature>
<feature type="transmembrane region" description="Helical" evidence="1">
    <location>
        <begin position="108"/>
        <end position="129"/>
    </location>
</feature>
<feature type="transmembrane region" description="Helical" evidence="1">
    <location>
        <begin position="12"/>
        <end position="32"/>
    </location>
</feature>
<gene>
    <name evidence="3" type="ORF">FDF74_05770</name>
</gene>
<organism evidence="3 4">
    <name type="scientific">Clostridium niameyense</name>
    <dbReference type="NCBI Taxonomy" id="1622073"/>
    <lineage>
        <taxon>Bacteria</taxon>
        <taxon>Bacillati</taxon>
        <taxon>Bacillota</taxon>
        <taxon>Clostridia</taxon>
        <taxon>Eubacteriales</taxon>
        <taxon>Clostridiaceae</taxon>
        <taxon>Clostridium</taxon>
    </lineage>
</organism>
<dbReference type="PROSITE" id="PS50106">
    <property type="entry name" value="PDZ"/>
    <property type="match status" value="1"/>
</dbReference>
<evidence type="ECO:0000259" key="2">
    <source>
        <dbReference type="PROSITE" id="PS50106"/>
    </source>
</evidence>
<protein>
    <submittedName>
        <fullName evidence="3">PDZ domain-containing protein</fullName>
    </submittedName>
</protein>